<dbReference type="CDD" id="cd03192">
    <property type="entry name" value="GST_C_Sigma_like"/>
    <property type="match status" value="1"/>
</dbReference>
<dbReference type="InterPro" id="IPR010987">
    <property type="entry name" value="Glutathione-S-Trfase_C-like"/>
</dbReference>
<dbReference type="PROSITE" id="PS50405">
    <property type="entry name" value="GST_CTER"/>
    <property type="match status" value="1"/>
</dbReference>
<dbReference type="FunFam" id="3.40.30.10:FF:000630">
    <property type="entry name" value="Predicted protein"/>
    <property type="match status" value="1"/>
</dbReference>
<protein>
    <recommendedName>
        <fullName evidence="7">Glutathione S-transferase</fullName>
    </recommendedName>
</protein>
<dbReference type="Proteomes" id="UP000747110">
    <property type="component" value="Unassembled WGS sequence"/>
</dbReference>
<organism evidence="4 5">
    <name type="scientific">Volvox reticuliferus</name>
    <dbReference type="NCBI Taxonomy" id="1737510"/>
    <lineage>
        <taxon>Eukaryota</taxon>
        <taxon>Viridiplantae</taxon>
        <taxon>Chlorophyta</taxon>
        <taxon>core chlorophytes</taxon>
        <taxon>Chlorophyceae</taxon>
        <taxon>CS clade</taxon>
        <taxon>Chlamydomonadales</taxon>
        <taxon>Volvocaceae</taxon>
        <taxon>Volvox</taxon>
    </lineage>
</organism>
<dbReference type="OrthoDB" id="2143914at2759"/>
<sequence length="279" mass="31598">MPGRMFALCIKRYQAAPLFLQQRREQTTGRCSRPFIAKASIIMATHAKDTKEPWELIYWPGVKGRGEYVRLVFEEAGIPYVDVGAKGGMPVVIEFCWKGGNTGFPVRAPPAIRKGDFVLSNTPVIMAYLGRQFGLMPGSLEDAAHVEQVLAIVTDAVAEGRLAFHPKDFYASHKVQVEESKPYIKQYGENRLPKYMQYWEALLDENPDPQGFLIGSSITVADLAVYHYMAAAEQHYKQYYDAVEAPRAKEHQLRIASRPRIQAYLTSDRCQPWDTDSMM</sequence>
<gene>
    <name evidence="3" type="ORF">Vretifemale_10577</name>
    <name evidence="4" type="ORF">Vretimale_744</name>
</gene>
<dbReference type="PANTHER" id="PTHR11571">
    <property type="entry name" value="GLUTATHIONE S-TRANSFERASE"/>
    <property type="match status" value="1"/>
</dbReference>
<dbReference type="PROSITE" id="PS50404">
    <property type="entry name" value="GST_NTER"/>
    <property type="match status" value="1"/>
</dbReference>
<dbReference type="SUPFAM" id="SSF52833">
    <property type="entry name" value="Thioredoxin-like"/>
    <property type="match status" value="1"/>
</dbReference>
<dbReference type="Gene3D" id="3.40.30.10">
    <property type="entry name" value="Glutaredoxin"/>
    <property type="match status" value="1"/>
</dbReference>
<evidence type="ECO:0000313" key="6">
    <source>
        <dbReference type="Proteomes" id="UP000747110"/>
    </source>
</evidence>
<dbReference type="SUPFAM" id="SSF47616">
    <property type="entry name" value="GST C-terminal domain-like"/>
    <property type="match status" value="1"/>
</dbReference>
<dbReference type="InterPro" id="IPR040079">
    <property type="entry name" value="Glutathione_S-Trfase"/>
</dbReference>
<dbReference type="GO" id="GO:0004364">
    <property type="term" value="F:glutathione transferase activity"/>
    <property type="evidence" value="ECO:0007669"/>
    <property type="project" value="TreeGrafter"/>
</dbReference>
<dbReference type="InterPro" id="IPR036249">
    <property type="entry name" value="Thioredoxin-like_sf"/>
</dbReference>
<evidence type="ECO:0000313" key="4">
    <source>
        <dbReference type="EMBL" id="GIL94785.1"/>
    </source>
</evidence>
<evidence type="ECO:0000259" key="2">
    <source>
        <dbReference type="PROSITE" id="PS50405"/>
    </source>
</evidence>
<dbReference type="InterPro" id="IPR004046">
    <property type="entry name" value="GST_C"/>
</dbReference>
<dbReference type="InterPro" id="IPR036282">
    <property type="entry name" value="Glutathione-S-Trfase_C_sf"/>
</dbReference>
<dbReference type="PANTHER" id="PTHR11571:SF263">
    <property type="entry name" value="GLUTATHIONE S-TRANSFERASE"/>
    <property type="match status" value="1"/>
</dbReference>
<dbReference type="InterPro" id="IPR004045">
    <property type="entry name" value="Glutathione_S-Trfase_N"/>
</dbReference>
<comment type="caution">
    <text evidence="4">The sequence shown here is derived from an EMBL/GenBank/DDBJ whole genome shotgun (WGS) entry which is preliminary data.</text>
</comment>
<dbReference type="GO" id="GO:0006749">
    <property type="term" value="P:glutathione metabolic process"/>
    <property type="evidence" value="ECO:0007669"/>
    <property type="project" value="TreeGrafter"/>
</dbReference>
<evidence type="ECO:0008006" key="7">
    <source>
        <dbReference type="Google" id="ProtNLM"/>
    </source>
</evidence>
<reference evidence="4" key="1">
    <citation type="journal article" date="2021" name="Proc. Natl. Acad. Sci. U.S.A.">
        <title>Three genomes in the algal genus Volvox reveal the fate of a haploid sex-determining region after a transition to homothallism.</title>
        <authorList>
            <person name="Yamamoto K."/>
            <person name="Hamaji T."/>
            <person name="Kawai-Toyooka H."/>
            <person name="Matsuzaki R."/>
            <person name="Takahashi F."/>
            <person name="Nishimura Y."/>
            <person name="Kawachi M."/>
            <person name="Noguchi H."/>
            <person name="Minakuchi Y."/>
            <person name="Umen J.G."/>
            <person name="Toyoda A."/>
            <person name="Nozaki H."/>
        </authorList>
    </citation>
    <scope>NUCLEOTIDE SEQUENCE</scope>
    <source>
        <strain evidence="4">NIES-3785</strain>
        <strain evidence="3">NIES-3786</strain>
    </source>
</reference>
<dbReference type="Gene3D" id="1.20.1050.10">
    <property type="match status" value="1"/>
</dbReference>
<evidence type="ECO:0000313" key="3">
    <source>
        <dbReference type="EMBL" id="GIL81562.1"/>
    </source>
</evidence>
<accession>A0A8J4FYV3</accession>
<dbReference type="EMBL" id="BNCP01000021">
    <property type="protein sequence ID" value="GIL81562.1"/>
    <property type="molecule type" value="Genomic_DNA"/>
</dbReference>
<feature type="domain" description="GST N-terminal" evidence="1">
    <location>
        <begin position="53"/>
        <end position="137"/>
    </location>
</feature>
<dbReference type="EMBL" id="BNCQ01000002">
    <property type="protein sequence ID" value="GIL94785.1"/>
    <property type="molecule type" value="Genomic_DNA"/>
</dbReference>
<feature type="domain" description="GST C-terminal" evidence="2">
    <location>
        <begin position="139"/>
        <end position="273"/>
    </location>
</feature>
<evidence type="ECO:0000313" key="5">
    <source>
        <dbReference type="Proteomes" id="UP000722791"/>
    </source>
</evidence>
<dbReference type="Pfam" id="PF14497">
    <property type="entry name" value="GST_C_3"/>
    <property type="match status" value="1"/>
</dbReference>
<dbReference type="Proteomes" id="UP000722791">
    <property type="component" value="Unassembled WGS sequence"/>
</dbReference>
<keyword evidence="6" id="KW-1185">Reference proteome</keyword>
<dbReference type="SFLD" id="SFLDS00019">
    <property type="entry name" value="Glutathione_Transferase_(cytos"/>
    <property type="match status" value="1"/>
</dbReference>
<dbReference type="AlphaFoldDB" id="A0A8J4FYV3"/>
<evidence type="ECO:0000259" key="1">
    <source>
        <dbReference type="PROSITE" id="PS50404"/>
    </source>
</evidence>
<proteinExistence type="predicted"/>
<name>A0A8J4FYV3_9CHLO</name>
<dbReference type="InterPro" id="IPR050213">
    <property type="entry name" value="GST_superfamily"/>
</dbReference>